<dbReference type="InterPro" id="IPR053951">
    <property type="entry name" value="K_trans_N"/>
</dbReference>
<reference evidence="4" key="1">
    <citation type="submission" date="2015-11" db="EMBL/GenBank/DDBJ databases">
        <authorList>
            <person name="Varghese N."/>
        </authorList>
    </citation>
    <scope>NUCLEOTIDE SEQUENCE [LARGE SCALE GENOMIC DNA]</scope>
    <source>
        <strain evidence="4">DSM 45899</strain>
    </source>
</reference>
<feature type="domain" description="K+ potassium transporter integral membrane" evidence="2">
    <location>
        <begin position="1"/>
        <end position="38"/>
    </location>
</feature>
<organism evidence="3 4">
    <name type="scientific">Parafrankia irregularis</name>
    <dbReference type="NCBI Taxonomy" id="795642"/>
    <lineage>
        <taxon>Bacteria</taxon>
        <taxon>Bacillati</taxon>
        <taxon>Actinomycetota</taxon>
        <taxon>Actinomycetes</taxon>
        <taxon>Frankiales</taxon>
        <taxon>Frankiaceae</taxon>
        <taxon>Parafrankia</taxon>
    </lineage>
</organism>
<dbReference type="EMBL" id="FAOZ01000038">
    <property type="protein sequence ID" value="CUU60365.1"/>
    <property type="molecule type" value="Genomic_DNA"/>
</dbReference>
<feature type="region of interest" description="Disordered" evidence="1">
    <location>
        <begin position="62"/>
        <end position="83"/>
    </location>
</feature>
<keyword evidence="4" id="KW-1185">Reference proteome</keyword>
<sequence length="83" mass="8558">MIAWFVTTSVLGVAGITGHPAVLKARSPTYAASFLVHHISGQSPGRRPEPFVDHGEVEGGLVPDGGFVEPGAGWPRPGGVWAG</sequence>
<accession>A0A0S4QXV6</accession>
<gene>
    <name evidence="3" type="ORF">Ga0074812_13880</name>
</gene>
<evidence type="ECO:0000256" key="1">
    <source>
        <dbReference type="SAM" id="MobiDB-lite"/>
    </source>
</evidence>
<dbReference type="RefSeq" id="WP_091285130.1">
    <property type="nucleotide sequence ID" value="NZ_FAOZ01000038.1"/>
</dbReference>
<name>A0A0S4QXV6_9ACTN</name>
<evidence type="ECO:0000259" key="2">
    <source>
        <dbReference type="Pfam" id="PF02705"/>
    </source>
</evidence>
<protein>
    <submittedName>
        <fullName evidence="3">K+ potassium transporter</fullName>
    </submittedName>
</protein>
<dbReference type="AlphaFoldDB" id="A0A0S4QXV6"/>
<dbReference type="Proteomes" id="UP000198802">
    <property type="component" value="Unassembled WGS sequence"/>
</dbReference>
<evidence type="ECO:0000313" key="3">
    <source>
        <dbReference type="EMBL" id="CUU60365.1"/>
    </source>
</evidence>
<proteinExistence type="predicted"/>
<evidence type="ECO:0000313" key="4">
    <source>
        <dbReference type="Proteomes" id="UP000198802"/>
    </source>
</evidence>
<dbReference type="Pfam" id="PF02705">
    <property type="entry name" value="K_trans"/>
    <property type="match status" value="1"/>
</dbReference>